<reference evidence="2" key="1">
    <citation type="journal article" date="2024" name="Proc. Natl. Acad. Sci. U.S.A.">
        <title>Extraordinary preservation of gene collinearity over three hundred million years revealed in homosporous lycophytes.</title>
        <authorList>
            <person name="Li C."/>
            <person name="Wickell D."/>
            <person name="Kuo L.Y."/>
            <person name="Chen X."/>
            <person name="Nie B."/>
            <person name="Liao X."/>
            <person name="Peng D."/>
            <person name="Ji J."/>
            <person name="Jenkins J."/>
            <person name="Williams M."/>
            <person name="Shu S."/>
            <person name="Plott C."/>
            <person name="Barry K."/>
            <person name="Rajasekar S."/>
            <person name="Grimwood J."/>
            <person name="Han X."/>
            <person name="Sun S."/>
            <person name="Hou Z."/>
            <person name="He W."/>
            <person name="Dai G."/>
            <person name="Sun C."/>
            <person name="Schmutz J."/>
            <person name="Leebens-Mack J.H."/>
            <person name="Li F.W."/>
            <person name="Wang L."/>
        </authorList>
    </citation>
    <scope>NUCLEOTIDE SEQUENCE [LARGE SCALE GENOMIC DNA]</scope>
    <source>
        <strain evidence="2">cv. PW_Plant_1</strain>
    </source>
</reference>
<protein>
    <submittedName>
        <fullName evidence="1">Uncharacterized protein</fullName>
    </submittedName>
</protein>
<dbReference type="EMBL" id="CM055109">
    <property type="protein sequence ID" value="KAJ7523736.1"/>
    <property type="molecule type" value="Genomic_DNA"/>
</dbReference>
<proteinExistence type="predicted"/>
<dbReference type="Proteomes" id="UP001162992">
    <property type="component" value="Chromosome 18"/>
</dbReference>
<evidence type="ECO:0000313" key="1">
    <source>
        <dbReference type="EMBL" id="KAJ7523736.1"/>
    </source>
</evidence>
<accession>A0ACC2B1W3</accession>
<organism evidence="1 2">
    <name type="scientific">Diphasiastrum complanatum</name>
    <name type="common">Issler's clubmoss</name>
    <name type="synonym">Lycopodium complanatum</name>
    <dbReference type="NCBI Taxonomy" id="34168"/>
    <lineage>
        <taxon>Eukaryota</taxon>
        <taxon>Viridiplantae</taxon>
        <taxon>Streptophyta</taxon>
        <taxon>Embryophyta</taxon>
        <taxon>Tracheophyta</taxon>
        <taxon>Lycopodiopsida</taxon>
        <taxon>Lycopodiales</taxon>
        <taxon>Lycopodiaceae</taxon>
        <taxon>Lycopodioideae</taxon>
        <taxon>Diphasiastrum</taxon>
    </lineage>
</organism>
<keyword evidence="2" id="KW-1185">Reference proteome</keyword>
<sequence>MTEMGFTVNTLVNMTEQELEDVITTILETYQVELLVGEKYGIKSAIRAEKKHKEEEIERQRLELLSKSPRTCKHDEIGLGVVKESRRENTLILSDSVAPISALNLNTKEPILCHSQVRTSALLSLSEHSSDSEDRRPGKKKQKRKRPQEPGEEGEDRPREHPFIVTEPGELARGKKNGLDYLFDLYEQCGRFLQEVQYLSKERGEKCPMKVNNQVFRHAKHAGASYINKPKMRHYVHCYALHCLNVEHSNHLRKIYKDQGENVGAWRQACYFPLIEMARECGWDIEGMFNRNEKLRIWYVPTRLRQLCHLEKSKECE</sequence>
<comment type="caution">
    <text evidence="1">The sequence shown here is derived from an EMBL/GenBank/DDBJ whole genome shotgun (WGS) entry which is preliminary data.</text>
</comment>
<evidence type="ECO:0000313" key="2">
    <source>
        <dbReference type="Proteomes" id="UP001162992"/>
    </source>
</evidence>
<gene>
    <name evidence="1" type="ORF">O6H91_18G060900</name>
</gene>
<name>A0ACC2B1W3_DIPCM</name>